<evidence type="ECO:0000256" key="6">
    <source>
        <dbReference type="ARBA" id="ARBA00022840"/>
    </source>
</evidence>
<dbReference type="OrthoDB" id="9803053at2"/>
<dbReference type="HAMAP" id="MF_01347">
    <property type="entry name" value="ATP_synth_beta_bact"/>
    <property type="match status" value="1"/>
</dbReference>
<keyword evidence="10 14" id="KW-0139">CF(1)</keyword>
<keyword evidence="9 14" id="KW-0472">Membrane</keyword>
<evidence type="ECO:0000313" key="17">
    <source>
        <dbReference type="Proteomes" id="UP000321577"/>
    </source>
</evidence>
<dbReference type="EMBL" id="BKAG01000029">
    <property type="protein sequence ID" value="GEP44405.1"/>
    <property type="molecule type" value="Genomic_DNA"/>
</dbReference>
<dbReference type="InterPro" id="IPR004100">
    <property type="entry name" value="ATPase_F1/V1/A1_a/bsu_N"/>
</dbReference>
<feature type="binding site" evidence="14">
    <location>
        <begin position="156"/>
        <end position="163"/>
    </location>
    <ligand>
        <name>ATP</name>
        <dbReference type="ChEBI" id="CHEBI:30616"/>
    </ligand>
</feature>
<dbReference type="InterPro" id="IPR000194">
    <property type="entry name" value="ATPase_F1/V1/A1_a/bsu_nucl-bd"/>
</dbReference>
<keyword evidence="3 14" id="KW-0813">Transport</keyword>
<dbReference type="Pfam" id="PF00006">
    <property type="entry name" value="ATP-synt_ab"/>
    <property type="match status" value="1"/>
</dbReference>
<dbReference type="CDD" id="cd01133">
    <property type="entry name" value="F1-ATPase_beta_CD"/>
    <property type="match status" value="1"/>
</dbReference>
<dbReference type="EC" id="7.1.2.2" evidence="14"/>
<dbReference type="PROSITE" id="PS00152">
    <property type="entry name" value="ATPASE_ALPHA_BETA"/>
    <property type="match status" value="1"/>
</dbReference>
<dbReference type="GO" id="GO:0005524">
    <property type="term" value="F:ATP binding"/>
    <property type="evidence" value="ECO:0007669"/>
    <property type="project" value="UniProtKB-UniRule"/>
</dbReference>
<comment type="catalytic activity">
    <reaction evidence="12">
        <text>4 Na(+)(in) + ATP + H2O = 4 Na(+)(out) + ADP + phosphate + H(+)</text>
        <dbReference type="Rhea" id="RHEA:58156"/>
        <dbReference type="ChEBI" id="CHEBI:15377"/>
        <dbReference type="ChEBI" id="CHEBI:15378"/>
        <dbReference type="ChEBI" id="CHEBI:29101"/>
        <dbReference type="ChEBI" id="CHEBI:30616"/>
        <dbReference type="ChEBI" id="CHEBI:43474"/>
        <dbReference type="ChEBI" id="CHEBI:456216"/>
        <dbReference type="EC" id="7.2.2.1"/>
    </reaction>
</comment>
<keyword evidence="14" id="KW-1003">Cell membrane</keyword>
<comment type="function">
    <text evidence="14">Produces ATP from ADP in the presence of a proton gradient across the membrane. The catalytic sites are hosted primarily by the beta subunits.</text>
</comment>
<dbReference type="Proteomes" id="UP000321577">
    <property type="component" value="Unassembled WGS sequence"/>
</dbReference>
<keyword evidence="8 14" id="KW-0406">Ion transport</keyword>
<dbReference type="InterPro" id="IPR020003">
    <property type="entry name" value="ATPase_a/bsu_AS"/>
</dbReference>
<evidence type="ECO:0000256" key="14">
    <source>
        <dbReference type="HAMAP-Rule" id="MF_01347"/>
    </source>
</evidence>
<dbReference type="AlphaFoldDB" id="A0A512MCE8"/>
<protein>
    <recommendedName>
        <fullName evidence="14">ATP synthase subunit beta</fullName>
        <ecNumber evidence="14">7.1.2.2</ecNumber>
    </recommendedName>
    <alternativeName>
        <fullName evidence="14">ATP synthase F1 sector subunit beta</fullName>
    </alternativeName>
    <alternativeName>
        <fullName evidence="14">F-ATPase subunit beta</fullName>
    </alternativeName>
</protein>
<dbReference type="InterPro" id="IPR036121">
    <property type="entry name" value="ATPase_F1/V1/A1_a/bsu_N_sf"/>
</dbReference>
<dbReference type="Gene3D" id="1.10.1140.10">
    <property type="entry name" value="Bovine Mitochondrial F1-atpase, Atp Synthase Beta Chain, Chain D, domain 3"/>
    <property type="match status" value="1"/>
</dbReference>
<evidence type="ECO:0000256" key="12">
    <source>
        <dbReference type="ARBA" id="ARBA00052325"/>
    </source>
</evidence>
<comment type="catalytic activity">
    <reaction evidence="14">
        <text>ATP + H2O + 4 H(+)(in) = ADP + phosphate + 5 H(+)(out)</text>
        <dbReference type="Rhea" id="RHEA:57720"/>
        <dbReference type="ChEBI" id="CHEBI:15377"/>
        <dbReference type="ChEBI" id="CHEBI:15378"/>
        <dbReference type="ChEBI" id="CHEBI:30616"/>
        <dbReference type="ChEBI" id="CHEBI:43474"/>
        <dbReference type="ChEBI" id="CHEBI:456216"/>
        <dbReference type="EC" id="7.1.2.2"/>
    </reaction>
</comment>
<dbReference type="InterPro" id="IPR024034">
    <property type="entry name" value="ATPase_F1/V1_b/a_C"/>
</dbReference>
<proteinExistence type="inferred from homology"/>
<dbReference type="CDD" id="cd18110">
    <property type="entry name" value="ATP-synt_F1_beta_C"/>
    <property type="match status" value="1"/>
</dbReference>
<accession>A0A512MCE8</accession>
<reference evidence="16 17" key="1">
    <citation type="submission" date="2019-07" db="EMBL/GenBank/DDBJ databases">
        <title>Whole genome shotgun sequence of Brevifollis gellanilyticus NBRC 108608.</title>
        <authorList>
            <person name="Hosoyama A."/>
            <person name="Uohara A."/>
            <person name="Ohji S."/>
            <person name="Ichikawa N."/>
        </authorList>
    </citation>
    <scope>NUCLEOTIDE SEQUENCE [LARGE SCALE GENOMIC DNA]</scope>
    <source>
        <strain evidence="16 17">NBRC 108608</strain>
    </source>
</reference>
<evidence type="ECO:0000256" key="8">
    <source>
        <dbReference type="ARBA" id="ARBA00023065"/>
    </source>
</evidence>
<evidence type="ECO:0000259" key="15">
    <source>
        <dbReference type="SMART" id="SM00382"/>
    </source>
</evidence>
<dbReference type="GO" id="GO:0046962">
    <property type="term" value="F:sodium-transporting ATPase activity, rotational mechanism"/>
    <property type="evidence" value="ECO:0007669"/>
    <property type="project" value="UniProtKB-EC"/>
</dbReference>
<dbReference type="InterPro" id="IPR005722">
    <property type="entry name" value="ATP_synth_F1_bsu"/>
</dbReference>
<dbReference type="RefSeq" id="WP_146852316.1">
    <property type="nucleotide sequence ID" value="NZ_BKAG01000029.1"/>
</dbReference>
<dbReference type="SUPFAM" id="SSF50615">
    <property type="entry name" value="N-terminal domain of alpha and beta subunits of F1 ATP synthase"/>
    <property type="match status" value="1"/>
</dbReference>
<comment type="caution">
    <text evidence="16">The sequence shown here is derived from an EMBL/GenBank/DDBJ whole genome shotgun (WGS) entry which is preliminary data.</text>
</comment>
<dbReference type="CDD" id="cd18115">
    <property type="entry name" value="ATP-synt_F1_beta_N"/>
    <property type="match status" value="1"/>
</dbReference>
<organism evidence="16 17">
    <name type="scientific">Brevifollis gellanilyticus</name>
    <dbReference type="NCBI Taxonomy" id="748831"/>
    <lineage>
        <taxon>Bacteria</taxon>
        <taxon>Pseudomonadati</taxon>
        <taxon>Verrucomicrobiota</taxon>
        <taxon>Verrucomicrobiia</taxon>
        <taxon>Verrucomicrobiales</taxon>
        <taxon>Verrucomicrobiaceae</taxon>
    </lineage>
</organism>
<dbReference type="InterPro" id="IPR050053">
    <property type="entry name" value="ATPase_alpha/beta_chains"/>
</dbReference>
<dbReference type="FunFam" id="3.40.50.300:FF:000004">
    <property type="entry name" value="ATP synthase subunit beta"/>
    <property type="match status" value="1"/>
</dbReference>
<comment type="subcellular location">
    <subcellularLocation>
        <location evidence="1 14">Cell membrane</location>
        <topology evidence="1 14">Peripheral membrane protein</topology>
    </subcellularLocation>
</comment>
<dbReference type="Gene3D" id="2.40.10.170">
    <property type="match status" value="1"/>
</dbReference>
<sequence length="485" mass="52269">MSNIGNIVQIIGPVVDVDFSASGKLPEIYNALEINYDLGGKQTRLVCEVQSHLGDGWVRSVAMSSTEGLKRGIPVTDLGTPITVPVGDEVLGRIFNVTGDAIDDQAAPTVSKRYPIHRPAPALVDQNPSAQILETGIKVIDLICPFTKGGKVGAFGGAGVGKTVVIMELINNIAKGHGGYSVFAGVGERTREGNDLYHEMIESDVIKVQKNGHDIAKNAQGGYISEPGSKVALVYGQMNEPPGARLRVALSALSMAEYFRDEKNQDVLFFVDNVFRFSQAGSEVSALLGRTPSAVGYQPTLASEMGAMQERITSTKSGSITSFQAVYVPADDLTDPAPANTFAHLDSTVVLERSLAELGIYPAVDPLASVSKALAPDIVGEEHYRVARGVQRVLQRYKDLQDIIAILGMDELSDDDKLTVFRARKLQRFLSQPFHVAEIFTGTKGEYVKVADTIKGFAEILDGKHDDVPEANFYMKGGIDTVQKK</sequence>
<dbReference type="GO" id="GO:0046933">
    <property type="term" value="F:proton-transporting ATP synthase activity, rotational mechanism"/>
    <property type="evidence" value="ECO:0007669"/>
    <property type="project" value="UniProtKB-UniRule"/>
</dbReference>
<evidence type="ECO:0000313" key="16">
    <source>
        <dbReference type="EMBL" id="GEP44405.1"/>
    </source>
</evidence>
<keyword evidence="17" id="KW-1185">Reference proteome</keyword>
<evidence type="ECO:0000256" key="1">
    <source>
        <dbReference type="ARBA" id="ARBA00004202"/>
    </source>
</evidence>
<evidence type="ECO:0000256" key="3">
    <source>
        <dbReference type="ARBA" id="ARBA00022448"/>
    </source>
</evidence>
<keyword evidence="5 14" id="KW-0375">Hydrogen ion transport</keyword>
<dbReference type="Pfam" id="PF02874">
    <property type="entry name" value="ATP-synt_ab_N"/>
    <property type="match status" value="1"/>
</dbReference>
<dbReference type="SMART" id="SM00382">
    <property type="entry name" value="AAA"/>
    <property type="match status" value="1"/>
</dbReference>
<gene>
    <name evidence="14 16" type="primary">atpD</name>
    <name evidence="16" type="ORF">BGE01nite_36960</name>
</gene>
<evidence type="ECO:0000256" key="7">
    <source>
        <dbReference type="ARBA" id="ARBA00022967"/>
    </source>
</evidence>
<dbReference type="SUPFAM" id="SSF47917">
    <property type="entry name" value="C-terminal domain of alpha and beta subunits of F1 ATP synthase"/>
    <property type="match status" value="1"/>
</dbReference>
<dbReference type="PANTHER" id="PTHR15184">
    <property type="entry name" value="ATP SYNTHASE"/>
    <property type="match status" value="1"/>
</dbReference>
<evidence type="ECO:0000256" key="2">
    <source>
        <dbReference type="ARBA" id="ARBA00008936"/>
    </source>
</evidence>
<keyword evidence="7 14" id="KW-1278">Translocase</keyword>
<dbReference type="Gene3D" id="3.40.50.300">
    <property type="entry name" value="P-loop containing nucleotide triphosphate hydrolases"/>
    <property type="match status" value="1"/>
</dbReference>
<evidence type="ECO:0000256" key="9">
    <source>
        <dbReference type="ARBA" id="ARBA00023136"/>
    </source>
</evidence>
<dbReference type="Pfam" id="PF22919">
    <property type="entry name" value="ATP-synt_VA_C"/>
    <property type="match status" value="1"/>
</dbReference>
<dbReference type="InterPro" id="IPR027417">
    <property type="entry name" value="P-loop_NTPase"/>
</dbReference>
<dbReference type="NCBIfam" id="TIGR01039">
    <property type="entry name" value="atpD"/>
    <property type="match status" value="1"/>
</dbReference>
<keyword evidence="11 14" id="KW-0066">ATP synthesis</keyword>
<dbReference type="FunFam" id="2.40.10.170:FF:000005">
    <property type="entry name" value="ATP synthase subunit beta"/>
    <property type="match status" value="1"/>
</dbReference>
<dbReference type="GO" id="GO:0005886">
    <property type="term" value="C:plasma membrane"/>
    <property type="evidence" value="ECO:0007669"/>
    <property type="project" value="UniProtKB-SubCell"/>
</dbReference>
<evidence type="ECO:0000256" key="10">
    <source>
        <dbReference type="ARBA" id="ARBA00023196"/>
    </source>
</evidence>
<dbReference type="PANTHER" id="PTHR15184:SF71">
    <property type="entry name" value="ATP SYNTHASE SUBUNIT BETA, MITOCHONDRIAL"/>
    <property type="match status" value="1"/>
</dbReference>
<keyword evidence="4 14" id="KW-0547">Nucleotide-binding</keyword>
<evidence type="ECO:0000256" key="13">
    <source>
        <dbReference type="ARBA" id="ARBA00059242"/>
    </source>
</evidence>
<comment type="similarity">
    <text evidence="2 14">Belongs to the ATPase alpha/beta chains family.</text>
</comment>
<name>A0A512MCE8_9BACT</name>
<keyword evidence="6 14" id="KW-0067">ATP-binding</keyword>
<dbReference type="InterPro" id="IPR003593">
    <property type="entry name" value="AAA+_ATPase"/>
</dbReference>
<dbReference type="InterPro" id="IPR055190">
    <property type="entry name" value="ATP-synt_VA_C"/>
</dbReference>
<dbReference type="GO" id="GO:0045259">
    <property type="term" value="C:proton-transporting ATP synthase complex"/>
    <property type="evidence" value="ECO:0007669"/>
    <property type="project" value="UniProtKB-KW"/>
</dbReference>
<evidence type="ECO:0000256" key="5">
    <source>
        <dbReference type="ARBA" id="ARBA00022781"/>
    </source>
</evidence>
<feature type="domain" description="AAA+ ATPase" evidence="15">
    <location>
        <begin position="148"/>
        <end position="355"/>
    </location>
</feature>
<comment type="function">
    <text evidence="13">Produces ATP from ADP in the presence of a sodium ion gradient across the membrane. The beta chain is the catalytic subunit.</text>
</comment>
<evidence type="ECO:0000256" key="4">
    <source>
        <dbReference type="ARBA" id="ARBA00022741"/>
    </source>
</evidence>
<evidence type="ECO:0000256" key="11">
    <source>
        <dbReference type="ARBA" id="ARBA00023310"/>
    </source>
</evidence>
<dbReference type="SUPFAM" id="SSF52540">
    <property type="entry name" value="P-loop containing nucleoside triphosphate hydrolases"/>
    <property type="match status" value="1"/>
</dbReference>
<dbReference type="FunFam" id="1.10.1140.10:FF:000001">
    <property type="entry name" value="ATP synthase subunit beta"/>
    <property type="match status" value="1"/>
</dbReference>